<organism evidence="1">
    <name type="scientific">marine sediment metagenome</name>
    <dbReference type="NCBI Taxonomy" id="412755"/>
    <lineage>
        <taxon>unclassified sequences</taxon>
        <taxon>metagenomes</taxon>
        <taxon>ecological metagenomes</taxon>
    </lineage>
</organism>
<proteinExistence type="predicted"/>
<accession>X0YWP1</accession>
<feature type="non-terminal residue" evidence="1">
    <location>
        <position position="42"/>
    </location>
</feature>
<protein>
    <submittedName>
        <fullName evidence="1">Uncharacterized protein</fullName>
    </submittedName>
</protein>
<comment type="caution">
    <text evidence="1">The sequence shown here is derived from an EMBL/GenBank/DDBJ whole genome shotgun (WGS) entry which is preliminary data.</text>
</comment>
<name>X0YWP1_9ZZZZ</name>
<sequence>MKTETRGRKALAPGREMIRKTYRLPKALSDFIAFRAGERDED</sequence>
<gene>
    <name evidence="1" type="ORF">S01H4_12186</name>
</gene>
<dbReference type="EMBL" id="BART01005122">
    <property type="protein sequence ID" value="GAG61289.1"/>
    <property type="molecule type" value="Genomic_DNA"/>
</dbReference>
<dbReference type="AlphaFoldDB" id="X0YWP1"/>
<evidence type="ECO:0000313" key="1">
    <source>
        <dbReference type="EMBL" id="GAG61289.1"/>
    </source>
</evidence>
<reference evidence="1" key="1">
    <citation type="journal article" date="2014" name="Front. Microbiol.">
        <title>High frequency of phylogenetically diverse reductive dehalogenase-homologous genes in deep subseafloor sedimentary metagenomes.</title>
        <authorList>
            <person name="Kawai M."/>
            <person name="Futagami T."/>
            <person name="Toyoda A."/>
            <person name="Takaki Y."/>
            <person name="Nishi S."/>
            <person name="Hori S."/>
            <person name="Arai W."/>
            <person name="Tsubouchi T."/>
            <person name="Morono Y."/>
            <person name="Uchiyama I."/>
            <person name="Ito T."/>
            <person name="Fujiyama A."/>
            <person name="Inagaki F."/>
            <person name="Takami H."/>
        </authorList>
    </citation>
    <scope>NUCLEOTIDE SEQUENCE</scope>
    <source>
        <strain evidence="1">Expedition CK06-06</strain>
    </source>
</reference>